<dbReference type="RefSeq" id="WP_207332488.1">
    <property type="nucleotide sequence ID" value="NZ_JAFMYW010000012.1"/>
</dbReference>
<dbReference type="InterPro" id="IPR008969">
    <property type="entry name" value="CarboxyPept-like_regulatory"/>
</dbReference>
<comment type="similarity">
    <text evidence="8 9">Belongs to the TonB-dependent receptor family.</text>
</comment>
<dbReference type="Pfam" id="PF13715">
    <property type="entry name" value="CarbopepD_reg_2"/>
    <property type="match status" value="1"/>
</dbReference>
<proteinExistence type="inferred from homology"/>
<dbReference type="SUPFAM" id="SSF56935">
    <property type="entry name" value="Porins"/>
    <property type="match status" value="1"/>
</dbReference>
<dbReference type="InterPro" id="IPR023997">
    <property type="entry name" value="TonB-dep_OMP_SusC/RagA_CS"/>
</dbReference>
<organism evidence="13 14">
    <name type="scientific">Fibrella forsythiae</name>
    <dbReference type="NCBI Taxonomy" id="2817061"/>
    <lineage>
        <taxon>Bacteria</taxon>
        <taxon>Pseudomonadati</taxon>
        <taxon>Bacteroidota</taxon>
        <taxon>Cytophagia</taxon>
        <taxon>Cytophagales</taxon>
        <taxon>Spirosomataceae</taxon>
        <taxon>Fibrella</taxon>
    </lineage>
</organism>
<keyword evidence="2 8" id="KW-0813">Transport</keyword>
<dbReference type="EMBL" id="JAFMYW010000012">
    <property type="protein sequence ID" value="MBO0952534.1"/>
    <property type="molecule type" value="Genomic_DNA"/>
</dbReference>
<feature type="domain" description="TonB-dependent receptor-like beta-barrel" evidence="11">
    <location>
        <begin position="452"/>
        <end position="918"/>
    </location>
</feature>
<protein>
    <submittedName>
        <fullName evidence="13">SusC/RagA family TonB-linked outer membrane protein</fullName>
    </submittedName>
</protein>
<gene>
    <name evidence="13" type="ORF">J2I46_28380</name>
</gene>
<name>A0ABS3JRA2_9BACT</name>
<dbReference type="PROSITE" id="PS52016">
    <property type="entry name" value="TONB_DEPENDENT_REC_3"/>
    <property type="match status" value="1"/>
</dbReference>
<feature type="domain" description="TonB-dependent receptor plug" evidence="12">
    <location>
        <begin position="120"/>
        <end position="241"/>
    </location>
</feature>
<keyword evidence="7 8" id="KW-0998">Cell outer membrane</keyword>
<evidence type="ECO:0000256" key="7">
    <source>
        <dbReference type="ARBA" id="ARBA00023237"/>
    </source>
</evidence>
<dbReference type="Gene3D" id="2.60.40.1120">
    <property type="entry name" value="Carboxypeptidase-like, regulatory domain"/>
    <property type="match status" value="1"/>
</dbReference>
<evidence type="ECO:0000256" key="9">
    <source>
        <dbReference type="RuleBase" id="RU003357"/>
    </source>
</evidence>
<evidence type="ECO:0000256" key="3">
    <source>
        <dbReference type="ARBA" id="ARBA00022452"/>
    </source>
</evidence>
<keyword evidence="4 8" id="KW-0812">Transmembrane</keyword>
<evidence type="ECO:0000313" key="14">
    <source>
        <dbReference type="Proteomes" id="UP000664628"/>
    </source>
</evidence>
<dbReference type="SUPFAM" id="SSF49464">
    <property type="entry name" value="Carboxypeptidase regulatory domain-like"/>
    <property type="match status" value="1"/>
</dbReference>
<accession>A0ABS3JRA2</accession>
<keyword evidence="5 9" id="KW-0798">TonB box</keyword>
<keyword evidence="14" id="KW-1185">Reference proteome</keyword>
<evidence type="ECO:0000259" key="11">
    <source>
        <dbReference type="Pfam" id="PF00593"/>
    </source>
</evidence>
<evidence type="ECO:0000256" key="4">
    <source>
        <dbReference type="ARBA" id="ARBA00022692"/>
    </source>
</evidence>
<keyword evidence="10" id="KW-0732">Signal</keyword>
<dbReference type="InterPro" id="IPR023996">
    <property type="entry name" value="TonB-dep_OMP_SusC/RagA"/>
</dbReference>
<evidence type="ECO:0000256" key="6">
    <source>
        <dbReference type="ARBA" id="ARBA00023136"/>
    </source>
</evidence>
<feature type="chain" id="PRO_5046424886" evidence="10">
    <location>
        <begin position="21"/>
        <end position="1095"/>
    </location>
</feature>
<dbReference type="NCBIfam" id="TIGR04056">
    <property type="entry name" value="OMP_RagA_SusC"/>
    <property type="match status" value="1"/>
</dbReference>
<dbReference type="Pfam" id="PF07715">
    <property type="entry name" value="Plug"/>
    <property type="match status" value="1"/>
</dbReference>
<feature type="signal peptide" evidence="10">
    <location>
        <begin position="1"/>
        <end position="20"/>
    </location>
</feature>
<dbReference type="NCBIfam" id="TIGR04057">
    <property type="entry name" value="SusC_RagA_signa"/>
    <property type="match status" value="1"/>
</dbReference>
<comment type="subcellular location">
    <subcellularLocation>
        <location evidence="1 8">Cell outer membrane</location>
        <topology evidence="1 8">Multi-pass membrane protein</topology>
    </subcellularLocation>
</comment>
<evidence type="ECO:0000256" key="10">
    <source>
        <dbReference type="SAM" id="SignalP"/>
    </source>
</evidence>
<evidence type="ECO:0000256" key="2">
    <source>
        <dbReference type="ARBA" id="ARBA00022448"/>
    </source>
</evidence>
<dbReference type="Gene3D" id="2.40.170.20">
    <property type="entry name" value="TonB-dependent receptor, beta-barrel domain"/>
    <property type="match status" value="1"/>
</dbReference>
<evidence type="ECO:0000256" key="5">
    <source>
        <dbReference type="ARBA" id="ARBA00023077"/>
    </source>
</evidence>
<dbReference type="InterPro" id="IPR039426">
    <property type="entry name" value="TonB-dep_rcpt-like"/>
</dbReference>
<dbReference type="Pfam" id="PF00593">
    <property type="entry name" value="TonB_dep_Rec_b-barrel"/>
    <property type="match status" value="1"/>
</dbReference>
<dbReference type="InterPro" id="IPR036942">
    <property type="entry name" value="Beta-barrel_TonB_sf"/>
</dbReference>
<reference evidence="13 14" key="1">
    <citation type="submission" date="2021-03" db="EMBL/GenBank/DDBJ databases">
        <title>Fibrella sp. HMF5405 genome sequencing and assembly.</title>
        <authorList>
            <person name="Kang H."/>
            <person name="Kim H."/>
            <person name="Bae S."/>
            <person name="Joh K."/>
        </authorList>
    </citation>
    <scope>NUCLEOTIDE SEQUENCE [LARGE SCALE GENOMIC DNA]</scope>
    <source>
        <strain evidence="13 14">HMF5405</strain>
    </source>
</reference>
<dbReference type="Gene3D" id="2.170.130.10">
    <property type="entry name" value="TonB-dependent receptor, plug domain"/>
    <property type="match status" value="1"/>
</dbReference>
<evidence type="ECO:0000256" key="8">
    <source>
        <dbReference type="PROSITE-ProRule" id="PRU01360"/>
    </source>
</evidence>
<dbReference type="InterPro" id="IPR037066">
    <property type="entry name" value="Plug_dom_sf"/>
</dbReference>
<dbReference type="InterPro" id="IPR000531">
    <property type="entry name" value="Beta-barrel_TonB"/>
</dbReference>
<comment type="caution">
    <text evidence="13">The sequence shown here is derived from an EMBL/GenBank/DDBJ whole genome shotgun (WGS) entry which is preliminary data.</text>
</comment>
<keyword evidence="3 8" id="KW-1134">Transmembrane beta strand</keyword>
<evidence type="ECO:0000259" key="12">
    <source>
        <dbReference type="Pfam" id="PF07715"/>
    </source>
</evidence>
<sequence>MNKTLLTLLVMVLPSSLLCAQNREVKGIVTTDENTGGLTGATILVKGATTIGTVTDTKGEFRLTIPASATALIFSAVGMQTQEEPIGTRTTLTIRLQADTRLLNEVVITAIGTKAQRDQYASSITTVAGKDIAKTGETSLLTGLSGKAAGVLITRNGGDPGAGAYIQIRGQNTINGNIQPLFIVDGMPVSNASDNIGTAAGNGIVQQSRINDINPEDIQSLEVLKGASAAALWGARAANGVVVITTKKGRDTNGKVAITFKSALSIDQVNKMPGLQRTYGQGSGGLYQQGNRNTFGDLIADRTGAADTYISDPAAAGYQGYVTFPDGTRRYAIASGTAANPHGGKNARDTYDHTTDAFQTGHFTDNSLSISGGNGRTNFMVSYGNLRQEGVIKAYSNYQRNTARLNVSSQFTEWFRASANVGYTSTYSSRVQEGDNVDGIMLGALRTPPDFDNGYFTGTFTNPAGQVFNNAHVSYRNPLGKDLSTIYSNPLWNINNNRNTSDVDRLTGNVELDLTPASWLSITGRTGIDNFTDNRLERFARNSALQPTGYLSKNWITEKQFNTDLFATASKTVNTNLSGSLLLGLNYNSRSRATLSDAITNLIVPTAPDILTNALNSNLTAGNYNSLIRTYAYYAQADVQAYDQVFLTLTGRNESASSFGSRTASSFFFPSAALAWQFSRLKELENSSWLSFGKIRLTWGQVGIQPQPYLNFTTFGPAGYADMFTRGLTGTSALYGGGYIRNTTAGNDFLRPERKTEAEIGFDLRFLKNRFSLSATAYSNYTRDVILSLNVPAETGYTIRNTNAAELANKGLEIEASASLLPPGDFSWTLSANYSMNRNKVVSLAGASVYTLPDSYMQNSSLIPGQPFGIFYSTDFRKDETGKYLLDANGFPQAGISNEIIGDPNPNWRGGLGSTLGYKGLSLYVLFDRVAGNDFFNGTRGSLYNFGVHADQGSTAIAPAGGLRDVNGTLIAAGTSFQGQIRDFGAGPVAINQAWWQGRGSASNSASYKQFVEDASVTRLREITLTYSLRSVGFRRLTRLSSIDFSLTGRNLVLWTKYTGTDPEVNITGAGLSRGQDWFTNPNTKSLLFSVKISY</sequence>
<evidence type="ECO:0000256" key="1">
    <source>
        <dbReference type="ARBA" id="ARBA00004571"/>
    </source>
</evidence>
<dbReference type="Proteomes" id="UP000664628">
    <property type="component" value="Unassembled WGS sequence"/>
</dbReference>
<dbReference type="InterPro" id="IPR012910">
    <property type="entry name" value="Plug_dom"/>
</dbReference>
<keyword evidence="6 8" id="KW-0472">Membrane</keyword>
<evidence type="ECO:0000313" key="13">
    <source>
        <dbReference type="EMBL" id="MBO0952534.1"/>
    </source>
</evidence>